<keyword evidence="1" id="KW-0472">Membrane</keyword>
<feature type="transmembrane region" description="Helical" evidence="1">
    <location>
        <begin position="98"/>
        <end position="124"/>
    </location>
</feature>
<evidence type="ECO:0000256" key="1">
    <source>
        <dbReference type="SAM" id="Phobius"/>
    </source>
</evidence>
<gene>
    <name evidence="2" type="ORF">QFZ49_000843</name>
</gene>
<dbReference type="RefSeq" id="WP_307625080.1">
    <property type="nucleotide sequence ID" value="NZ_JAUSZS010000002.1"/>
</dbReference>
<dbReference type="InterPro" id="IPR043148">
    <property type="entry name" value="TagF_C"/>
</dbReference>
<sequence>MISTAIRVARVGSPAELAAAVLMMLGFPCLMLAALLPSVAAFAVAAAVTYLADHYLHHRGSYLVNRLSKVRAGVAIRFLVRELLVLLLLARLDLSRNVIFYAAIACFIAFYGFQAPHGALITLIRNRRRMPVATRNVDLASRIAIPDAPPRFLLDRSTEKMVHLDLAALTGILVTADTGSTVFGMIGVGVTLGLAFLYVVVLAPYVRGRRIPPDAETVLAATDAWLREYRPQTVLYFSGSKDSAYQVNMWLETMEQLDTRPLIVLRERVILQNLAPTTVPVICVPGGIHLMNLDLRTVRVALYAANVGKNIHLLRVPTMKHVFIGHGDSDKIASVNPFSKAYDEVWVAGRAGRDRYAIADVGVRDEDIVEVGRPQLAPIRGSLGAPGARIPTILYAPTWEGWDDDPGNTSLLLAGENIVRELVTADPPVRVLYKPHPFTGTRSDEAKAAHERITALVEKAAVERTADPRFLGDADEQKRARTDLARIEARLAELAGPAGEKGDEAEATRDGVVDGERHEEIAKLRTEWNDVYWRSFGAGEHRVVTGAEPRLYDCFNVSDGMVSDISSVVSDFIASGKPYAVTDSAGLGAEEFKLQNTAVRAAVILTNSAEELGQLLAAVRDPAADPLAGERAELKRYLLGPDEPPSIEQFNTATADLAVKAEARNAGQKRQAAAART</sequence>
<evidence type="ECO:0000313" key="2">
    <source>
        <dbReference type="EMBL" id="MDQ0930936.1"/>
    </source>
</evidence>
<evidence type="ECO:0000313" key="3">
    <source>
        <dbReference type="Proteomes" id="UP001223072"/>
    </source>
</evidence>
<feature type="transmembrane region" description="Helical" evidence="1">
    <location>
        <begin position="20"/>
        <end position="51"/>
    </location>
</feature>
<keyword evidence="3" id="KW-1185">Reference proteome</keyword>
<keyword evidence="1" id="KW-0812">Transmembrane</keyword>
<evidence type="ECO:0008006" key="4">
    <source>
        <dbReference type="Google" id="ProtNLM"/>
    </source>
</evidence>
<proteinExistence type="predicted"/>
<dbReference type="Proteomes" id="UP001223072">
    <property type="component" value="Unassembled WGS sequence"/>
</dbReference>
<reference evidence="2 3" key="1">
    <citation type="submission" date="2023-07" db="EMBL/GenBank/DDBJ databases">
        <title>Comparative genomics of wheat-associated soil bacteria to identify genetic determinants of phenazine resistance.</title>
        <authorList>
            <person name="Mouncey N."/>
        </authorList>
    </citation>
    <scope>NUCLEOTIDE SEQUENCE [LARGE SCALE GENOMIC DNA]</scope>
    <source>
        <strain evidence="2 3">W2I16</strain>
    </source>
</reference>
<comment type="caution">
    <text evidence="2">The sequence shown here is derived from an EMBL/GenBank/DDBJ whole genome shotgun (WGS) entry which is preliminary data.</text>
</comment>
<dbReference type="Gene3D" id="3.40.50.12580">
    <property type="match status" value="2"/>
</dbReference>
<feature type="transmembrane region" description="Helical" evidence="1">
    <location>
        <begin position="182"/>
        <end position="203"/>
    </location>
</feature>
<dbReference type="EMBL" id="JAUSZS010000002">
    <property type="protein sequence ID" value="MDQ0930936.1"/>
    <property type="molecule type" value="Genomic_DNA"/>
</dbReference>
<organism evidence="2 3">
    <name type="scientific">Streptomyces turgidiscabies</name>
    <dbReference type="NCBI Taxonomy" id="85558"/>
    <lineage>
        <taxon>Bacteria</taxon>
        <taxon>Bacillati</taxon>
        <taxon>Actinomycetota</taxon>
        <taxon>Actinomycetes</taxon>
        <taxon>Kitasatosporales</taxon>
        <taxon>Streptomycetaceae</taxon>
        <taxon>Streptomyces</taxon>
    </lineage>
</organism>
<name>A0ABU0RG40_9ACTN</name>
<accession>A0ABU0RG40</accession>
<keyword evidence="1" id="KW-1133">Transmembrane helix</keyword>
<protein>
    <recommendedName>
        <fullName evidence="4">Integral membrane protein</fullName>
    </recommendedName>
</protein>